<dbReference type="SUPFAM" id="SSF69618">
    <property type="entry name" value="HemD-like"/>
    <property type="match status" value="1"/>
</dbReference>
<sequence>MKVLVTRPAAQARQWVEQLRARGVDAVALPLIGITSADDVEAVRAAWHQLHGYRAVVFVSPNAAEHFFAVRPEGAQWPDTVLAATPGPGTDGALQSAGVPAANRCRPAEDAPQFDSESLWVELGRHSWQGARVLIVRGEGGRNWLADQLTSAGAEVRFLSAYRRRPPQLDAEQERLLHAAVVDAPQQHLWFFSSSEAIDHLEACCTARALPTRWADSRALATHPRIAERARALGCQAVIEVRPALDAVVAGIDRSIQSFAL</sequence>
<dbReference type="KEGG" id="pbh:AAW51_4414"/>
<keyword evidence="4 9" id="KW-0456">Lyase</keyword>
<comment type="function">
    <text evidence="6 9">Catalyzes cyclization of the linear tetrapyrrole, hydroxymethylbilane, to the macrocyclic uroporphyrinogen III.</text>
</comment>
<evidence type="ECO:0000313" key="12">
    <source>
        <dbReference type="Proteomes" id="UP000035352"/>
    </source>
</evidence>
<dbReference type="Proteomes" id="UP000035352">
    <property type="component" value="Chromosome"/>
</dbReference>
<comment type="catalytic activity">
    <reaction evidence="8 9">
        <text>hydroxymethylbilane = uroporphyrinogen III + H2O</text>
        <dbReference type="Rhea" id="RHEA:18965"/>
        <dbReference type="ChEBI" id="CHEBI:15377"/>
        <dbReference type="ChEBI" id="CHEBI:57308"/>
        <dbReference type="ChEBI" id="CHEBI:57845"/>
        <dbReference type="EC" id="4.2.1.75"/>
    </reaction>
</comment>
<dbReference type="RefSeq" id="WP_047196310.1">
    <property type="nucleotide sequence ID" value="NZ_CP011371.1"/>
</dbReference>
<name>A0A0G3BX41_9BURK</name>
<keyword evidence="12" id="KW-1185">Reference proteome</keyword>
<protein>
    <recommendedName>
        <fullName evidence="7 9">Uroporphyrinogen-III synthase</fullName>
        <ecNumber evidence="3 9">4.2.1.75</ecNumber>
    </recommendedName>
</protein>
<dbReference type="OrthoDB" id="9787650at2"/>
<evidence type="ECO:0000256" key="9">
    <source>
        <dbReference type="RuleBase" id="RU366031"/>
    </source>
</evidence>
<feature type="domain" description="Tetrapyrrole biosynthesis uroporphyrinogen III synthase" evidence="10">
    <location>
        <begin position="14"/>
        <end position="249"/>
    </location>
</feature>
<dbReference type="GO" id="GO:0004852">
    <property type="term" value="F:uroporphyrinogen-III synthase activity"/>
    <property type="evidence" value="ECO:0007669"/>
    <property type="project" value="UniProtKB-UniRule"/>
</dbReference>
<dbReference type="InterPro" id="IPR036108">
    <property type="entry name" value="4pyrrol_syn_uPrphyn_synt_sf"/>
</dbReference>
<evidence type="ECO:0000256" key="6">
    <source>
        <dbReference type="ARBA" id="ARBA00037589"/>
    </source>
</evidence>
<dbReference type="PANTHER" id="PTHR38042:SF1">
    <property type="entry name" value="UROPORPHYRINOGEN-III SYNTHASE, CHLOROPLASTIC"/>
    <property type="match status" value="1"/>
</dbReference>
<evidence type="ECO:0000256" key="1">
    <source>
        <dbReference type="ARBA" id="ARBA00004772"/>
    </source>
</evidence>
<dbReference type="InterPro" id="IPR003754">
    <property type="entry name" value="4pyrrol_synth_uPrphyn_synth"/>
</dbReference>
<dbReference type="PANTHER" id="PTHR38042">
    <property type="entry name" value="UROPORPHYRINOGEN-III SYNTHASE, CHLOROPLASTIC"/>
    <property type="match status" value="1"/>
</dbReference>
<comment type="pathway">
    <text evidence="1 9">Porphyrin-containing compound metabolism; protoporphyrin-IX biosynthesis; coproporphyrinogen-III from 5-aminolevulinate: step 3/4.</text>
</comment>
<dbReference type="InterPro" id="IPR039793">
    <property type="entry name" value="UROS/Hem4"/>
</dbReference>
<dbReference type="STRING" id="413882.AAW51_4414"/>
<dbReference type="EC" id="4.2.1.75" evidence="3 9"/>
<proteinExistence type="inferred from homology"/>
<keyword evidence="5 9" id="KW-0627">Porphyrin biosynthesis</keyword>
<evidence type="ECO:0000256" key="8">
    <source>
        <dbReference type="ARBA" id="ARBA00048617"/>
    </source>
</evidence>
<dbReference type="UniPathway" id="UPA00251">
    <property type="reaction ID" value="UER00320"/>
</dbReference>
<dbReference type="Pfam" id="PF02602">
    <property type="entry name" value="HEM4"/>
    <property type="match status" value="1"/>
</dbReference>
<gene>
    <name evidence="11" type="primary">hemD</name>
    <name evidence="11" type="ORF">AAW51_4414</name>
</gene>
<dbReference type="AlphaFoldDB" id="A0A0G3BX41"/>
<evidence type="ECO:0000256" key="7">
    <source>
        <dbReference type="ARBA" id="ARBA00040167"/>
    </source>
</evidence>
<comment type="similarity">
    <text evidence="2 9">Belongs to the uroporphyrinogen-III synthase family.</text>
</comment>
<dbReference type="EMBL" id="CP011371">
    <property type="protein sequence ID" value="AKJ31105.1"/>
    <property type="molecule type" value="Genomic_DNA"/>
</dbReference>
<dbReference type="CDD" id="cd06578">
    <property type="entry name" value="HemD"/>
    <property type="match status" value="1"/>
</dbReference>
<evidence type="ECO:0000256" key="4">
    <source>
        <dbReference type="ARBA" id="ARBA00023239"/>
    </source>
</evidence>
<evidence type="ECO:0000256" key="2">
    <source>
        <dbReference type="ARBA" id="ARBA00008133"/>
    </source>
</evidence>
<reference evidence="11 12" key="1">
    <citation type="submission" date="2015-05" db="EMBL/GenBank/DDBJ databases">
        <authorList>
            <person name="Tang B."/>
            <person name="Yu Y."/>
        </authorList>
    </citation>
    <scope>NUCLEOTIDE SEQUENCE [LARGE SCALE GENOMIC DNA]</scope>
    <source>
        <strain evidence="11 12">DSM 7029</strain>
    </source>
</reference>
<dbReference type="GO" id="GO:0006782">
    <property type="term" value="P:protoporphyrinogen IX biosynthetic process"/>
    <property type="evidence" value="ECO:0007669"/>
    <property type="project" value="UniProtKB-UniRule"/>
</dbReference>
<dbReference type="Gene3D" id="3.40.50.10090">
    <property type="match status" value="2"/>
</dbReference>
<evidence type="ECO:0000256" key="5">
    <source>
        <dbReference type="ARBA" id="ARBA00023244"/>
    </source>
</evidence>
<dbReference type="GO" id="GO:0006780">
    <property type="term" value="P:uroporphyrinogen III biosynthetic process"/>
    <property type="evidence" value="ECO:0007669"/>
    <property type="project" value="UniProtKB-UniRule"/>
</dbReference>
<evidence type="ECO:0000313" key="11">
    <source>
        <dbReference type="EMBL" id="AKJ31105.1"/>
    </source>
</evidence>
<evidence type="ECO:0000256" key="3">
    <source>
        <dbReference type="ARBA" id="ARBA00013109"/>
    </source>
</evidence>
<organism evidence="11 12">
    <name type="scientific">Caldimonas brevitalea</name>
    <dbReference type="NCBI Taxonomy" id="413882"/>
    <lineage>
        <taxon>Bacteria</taxon>
        <taxon>Pseudomonadati</taxon>
        <taxon>Pseudomonadota</taxon>
        <taxon>Betaproteobacteria</taxon>
        <taxon>Burkholderiales</taxon>
        <taxon>Sphaerotilaceae</taxon>
        <taxon>Caldimonas</taxon>
    </lineage>
</organism>
<accession>A0A0G3BX41</accession>
<evidence type="ECO:0000259" key="10">
    <source>
        <dbReference type="Pfam" id="PF02602"/>
    </source>
</evidence>